<dbReference type="PANTHER" id="PTHR43201">
    <property type="entry name" value="ACYL-COA SYNTHETASE"/>
    <property type="match status" value="1"/>
</dbReference>
<dbReference type="PANTHER" id="PTHR43201:SF5">
    <property type="entry name" value="MEDIUM-CHAIN ACYL-COA LIGASE ACSF2, MITOCHONDRIAL"/>
    <property type="match status" value="1"/>
</dbReference>
<protein>
    <submittedName>
        <fullName evidence="5">AMP-dependent synthetase</fullName>
    </submittedName>
</protein>
<evidence type="ECO:0000313" key="6">
    <source>
        <dbReference type="Proteomes" id="UP000063789"/>
    </source>
</evidence>
<dbReference type="InterPro" id="IPR025110">
    <property type="entry name" value="AMP-bd_C"/>
</dbReference>
<proteinExistence type="inferred from homology"/>
<dbReference type="RefSeq" id="WP_062392578.1">
    <property type="nucleotide sequence ID" value="NZ_CP011853.1"/>
</dbReference>
<accession>A0A0N9NFX5</accession>
<dbReference type="InterPro" id="IPR045851">
    <property type="entry name" value="AMP-bd_C_sf"/>
</dbReference>
<dbReference type="KEGG" id="goq:ACH46_08875"/>
<dbReference type="Gene3D" id="3.30.300.30">
    <property type="match status" value="1"/>
</dbReference>
<dbReference type="Gene3D" id="3.40.50.12780">
    <property type="entry name" value="N-terminal domain of ligase-like"/>
    <property type="match status" value="1"/>
</dbReference>
<evidence type="ECO:0000256" key="1">
    <source>
        <dbReference type="ARBA" id="ARBA00006432"/>
    </source>
</evidence>
<name>A0A0N9NFX5_9ACTN</name>
<sequence length="500" mass="53060">MANLSQNLVDAAAARPDHLALKCGDATYSYAEFDQAAAKVATLLAERGIAPGDRVGLMLPNVPEFAILFYGILRAGAIAVPMNPLLKSREIAFYLGNTSAKAIFAVSTFADEAKGGAEASGADCLVVDEELKAAIAAAAPQAAPIARDDFDTAVILHTSGTTGKPKGAELTHIGLHRNAEITVRTLIGANTDDVLMGCLPLFHVFGLTCGLNSAVIAQASLTLIPRFDPIVVLDAIAADKVTVFLGVPTMYSALIAAQRPTDDTSSLRTCVSGGAALPAQVITDFEANFNAVILEGYGLSETSPVACFNHPDKERRPGTIGTPIEGVQMRTVDVNGNEAAVGEPGEIQIKGHNIMKGYWQLPEKTAEAIDADGWFSTGDVGTKDADGYYRIVDRTKDMIIRGGMNIYPREVEEVLYEHPDVAAAAVVGVPHETLGEDVGAAVQLKPGSESTEDEIRTYVKERVAAYKYPRQVWFVEALPTGATGKIQKRDIVVPTTISEH</sequence>
<comment type="similarity">
    <text evidence="1">Belongs to the ATP-dependent AMP-binding enzyme family.</text>
</comment>
<dbReference type="Pfam" id="PF00501">
    <property type="entry name" value="AMP-binding"/>
    <property type="match status" value="1"/>
</dbReference>
<dbReference type="InterPro" id="IPR042099">
    <property type="entry name" value="ANL_N_sf"/>
</dbReference>
<keyword evidence="2" id="KW-0436">Ligase</keyword>
<evidence type="ECO:0000313" key="5">
    <source>
        <dbReference type="EMBL" id="ALG84587.1"/>
    </source>
</evidence>
<feature type="domain" description="AMP-dependent synthetase/ligase" evidence="3">
    <location>
        <begin position="10"/>
        <end position="359"/>
    </location>
</feature>
<dbReference type="PROSITE" id="PS00455">
    <property type="entry name" value="AMP_BINDING"/>
    <property type="match status" value="1"/>
</dbReference>
<dbReference type="GO" id="GO:0031956">
    <property type="term" value="F:medium-chain fatty acid-CoA ligase activity"/>
    <property type="evidence" value="ECO:0007669"/>
    <property type="project" value="TreeGrafter"/>
</dbReference>
<organism evidence="5 6">
    <name type="scientific">Gordonia phthalatica</name>
    <dbReference type="NCBI Taxonomy" id="1136941"/>
    <lineage>
        <taxon>Bacteria</taxon>
        <taxon>Bacillati</taxon>
        <taxon>Actinomycetota</taxon>
        <taxon>Actinomycetes</taxon>
        <taxon>Mycobacteriales</taxon>
        <taxon>Gordoniaceae</taxon>
        <taxon>Gordonia</taxon>
    </lineage>
</organism>
<keyword evidence="6" id="KW-1185">Reference proteome</keyword>
<dbReference type="Pfam" id="PF13193">
    <property type="entry name" value="AMP-binding_C"/>
    <property type="match status" value="1"/>
</dbReference>
<dbReference type="Proteomes" id="UP000063789">
    <property type="component" value="Chromosome"/>
</dbReference>
<dbReference type="InterPro" id="IPR000873">
    <property type="entry name" value="AMP-dep_synth/lig_dom"/>
</dbReference>
<feature type="domain" description="AMP-binding enzyme C-terminal" evidence="4">
    <location>
        <begin position="410"/>
        <end position="485"/>
    </location>
</feature>
<dbReference type="SUPFAM" id="SSF56801">
    <property type="entry name" value="Acetyl-CoA synthetase-like"/>
    <property type="match status" value="1"/>
</dbReference>
<dbReference type="AlphaFoldDB" id="A0A0N9NFX5"/>
<dbReference type="GO" id="GO:0006631">
    <property type="term" value="P:fatty acid metabolic process"/>
    <property type="evidence" value="ECO:0007669"/>
    <property type="project" value="TreeGrafter"/>
</dbReference>
<dbReference type="STRING" id="1136941.ACH46_08875"/>
<dbReference type="FunFam" id="3.30.300.30:FF:000008">
    <property type="entry name" value="2,3-dihydroxybenzoate-AMP ligase"/>
    <property type="match status" value="1"/>
</dbReference>
<reference evidence="6" key="1">
    <citation type="submission" date="2015-06" db="EMBL/GenBank/DDBJ databases">
        <title>Complete genome sequence and metabolic analysis of phthalate degradation pathway in Gordonia sp. QH-11.</title>
        <authorList>
            <person name="Jin D."/>
            <person name="Kong X."/>
            <person name="Bai Z."/>
        </authorList>
    </citation>
    <scope>NUCLEOTIDE SEQUENCE [LARGE SCALE GENOMIC DNA]</scope>
    <source>
        <strain evidence="6">QH-11</strain>
    </source>
</reference>
<reference evidence="5 6" key="2">
    <citation type="journal article" date="2017" name="Int. J. Syst. Evol. Microbiol.">
        <title>Gordonia phthalatica sp. nov., a di-n-butyl phthalate-degrading bacterium isolated from activated sludge.</title>
        <authorList>
            <person name="Jin D."/>
            <person name="Kong X."/>
            <person name="Jia M."/>
            <person name="Yu X."/>
            <person name="Wang X."/>
            <person name="Zhuang X."/>
            <person name="Deng Y."/>
            <person name="Bai Z."/>
        </authorList>
    </citation>
    <scope>NUCLEOTIDE SEQUENCE [LARGE SCALE GENOMIC DNA]</scope>
    <source>
        <strain evidence="5 6">QH-11</strain>
    </source>
</reference>
<dbReference type="CDD" id="cd05936">
    <property type="entry name" value="FC-FACS_FadD_like"/>
    <property type="match status" value="1"/>
</dbReference>
<evidence type="ECO:0000259" key="3">
    <source>
        <dbReference type="Pfam" id="PF00501"/>
    </source>
</evidence>
<gene>
    <name evidence="5" type="ORF">ACH46_08875</name>
</gene>
<evidence type="ECO:0000259" key="4">
    <source>
        <dbReference type="Pfam" id="PF13193"/>
    </source>
</evidence>
<dbReference type="OrthoDB" id="9803968at2"/>
<evidence type="ECO:0000256" key="2">
    <source>
        <dbReference type="ARBA" id="ARBA00022598"/>
    </source>
</evidence>
<dbReference type="PATRIC" id="fig|1136941.3.peg.1807"/>
<dbReference type="EMBL" id="CP011853">
    <property type="protein sequence ID" value="ALG84587.1"/>
    <property type="molecule type" value="Genomic_DNA"/>
</dbReference>
<dbReference type="InterPro" id="IPR020845">
    <property type="entry name" value="AMP-binding_CS"/>
</dbReference>